<feature type="transmembrane region" description="Helical" evidence="8">
    <location>
        <begin position="111"/>
        <end position="127"/>
    </location>
</feature>
<dbReference type="PANTHER" id="PTHR33908:SF11">
    <property type="entry name" value="MEMBRANE PROTEIN"/>
    <property type="match status" value="1"/>
</dbReference>
<organism evidence="10 11">
    <name type="scientific">Pseudovibrio japonicus</name>
    <dbReference type="NCBI Taxonomy" id="366534"/>
    <lineage>
        <taxon>Bacteria</taxon>
        <taxon>Pseudomonadati</taxon>
        <taxon>Pseudomonadota</taxon>
        <taxon>Alphaproteobacteria</taxon>
        <taxon>Hyphomicrobiales</taxon>
        <taxon>Stappiaceae</taxon>
        <taxon>Pseudovibrio</taxon>
    </lineage>
</organism>
<evidence type="ECO:0000256" key="6">
    <source>
        <dbReference type="ARBA" id="ARBA00022989"/>
    </source>
</evidence>
<protein>
    <recommendedName>
        <fullName evidence="9">Glycosyltransferase RgtA/B/C/D-like domain-containing protein</fullName>
    </recommendedName>
</protein>
<evidence type="ECO:0000259" key="9">
    <source>
        <dbReference type="Pfam" id="PF13231"/>
    </source>
</evidence>
<evidence type="ECO:0000313" key="11">
    <source>
        <dbReference type="Proteomes" id="UP000637980"/>
    </source>
</evidence>
<keyword evidence="4" id="KW-0808">Transferase</keyword>
<dbReference type="InterPro" id="IPR050297">
    <property type="entry name" value="LipidA_mod_glycosyltrf_83"/>
</dbReference>
<evidence type="ECO:0000256" key="2">
    <source>
        <dbReference type="ARBA" id="ARBA00022475"/>
    </source>
</evidence>
<keyword evidence="5 8" id="KW-0812">Transmembrane</keyword>
<evidence type="ECO:0000256" key="5">
    <source>
        <dbReference type="ARBA" id="ARBA00022692"/>
    </source>
</evidence>
<comment type="subcellular location">
    <subcellularLocation>
        <location evidence="1">Cell membrane</location>
        <topology evidence="1">Multi-pass membrane protein</topology>
    </subcellularLocation>
</comment>
<dbReference type="EMBL" id="BMXE01000011">
    <property type="protein sequence ID" value="GHB48168.1"/>
    <property type="molecule type" value="Genomic_DNA"/>
</dbReference>
<feature type="transmembrane region" description="Helical" evidence="8">
    <location>
        <begin position="180"/>
        <end position="196"/>
    </location>
</feature>
<keyword evidence="3" id="KW-0328">Glycosyltransferase</keyword>
<evidence type="ECO:0000256" key="4">
    <source>
        <dbReference type="ARBA" id="ARBA00022679"/>
    </source>
</evidence>
<feature type="transmembrane region" description="Helical" evidence="8">
    <location>
        <begin position="203"/>
        <end position="224"/>
    </location>
</feature>
<feature type="transmembrane region" description="Helical" evidence="8">
    <location>
        <begin position="257"/>
        <end position="281"/>
    </location>
</feature>
<keyword evidence="6 8" id="KW-1133">Transmembrane helix</keyword>
<proteinExistence type="predicted"/>
<dbReference type="RefSeq" id="WP_189438756.1">
    <property type="nucleotide sequence ID" value="NZ_BMXE01000011.1"/>
</dbReference>
<dbReference type="InterPro" id="IPR038731">
    <property type="entry name" value="RgtA/B/C-like"/>
</dbReference>
<feature type="domain" description="Glycosyltransferase RgtA/B/C/D-like" evidence="9">
    <location>
        <begin position="61"/>
        <end position="222"/>
    </location>
</feature>
<feature type="transmembrane region" description="Helical" evidence="8">
    <location>
        <begin position="328"/>
        <end position="345"/>
    </location>
</feature>
<keyword evidence="11" id="KW-1185">Reference proteome</keyword>
<comment type="caution">
    <text evidence="10">The sequence shown here is derived from an EMBL/GenBank/DDBJ whole genome shotgun (WGS) entry which is preliminary data.</text>
</comment>
<gene>
    <name evidence="10" type="ORF">GCM10007094_41730</name>
</gene>
<evidence type="ECO:0000313" key="10">
    <source>
        <dbReference type="EMBL" id="GHB48168.1"/>
    </source>
</evidence>
<dbReference type="Proteomes" id="UP000637980">
    <property type="component" value="Unassembled WGS sequence"/>
</dbReference>
<evidence type="ECO:0000256" key="7">
    <source>
        <dbReference type="ARBA" id="ARBA00023136"/>
    </source>
</evidence>
<sequence length="519" mass="58321">MLEATVLTRFWWRPVGVILLIAGYLLLHLLLRGYFSPTLSTDEMFENVFVQELRLGYQVRQPPLYEWMLYGTQKIFGPNIWSFVTLKYLLVLCFSLFLYGVARQAIADEKLAALSVFSYVALYQIGFNLHEGMTHTSVLMAASGATLYCFLWFLKEKTIGATACFGLALGLGMLSKHSYILVPASIFLAALTDGYWRKQLRLSLLIVAGVIAVIVYSPYLYWIIIYDQVFVGSAIDLMREGEQANSLARVFSGELRLLISLVGFSVPFLPLVILIFFPSLFRGERREITDPHTMATGRLLQRALLFALALAFVGVLLSGAQYIKERHMHPVLLLLPIVVFFQISLRRCSNRSVKIYSGVLVLFVLAVIGVRVAGFLAPDPLFCGGYCRQMKPFYKLGEQLKVQFPEIGQATFVSLDQYTGGNLRVSLPNARHIIRGFHPNSAQRQNCFIVWDMGDDGVQRSMQDALVSGGFAVNQAPTPDEVQASRQISASWPHLWKADNFRTTIFGVEKVDGDSEICR</sequence>
<feature type="transmembrane region" description="Helical" evidence="8">
    <location>
        <begin position="12"/>
        <end position="35"/>
    </location>
</feature>
<feature type="transmembrane region" description="Helical" evidence="8">
    <location>
        <begin position="357"/>
        <end position="377"/>
    </location>
</feature>
<keyword evidence="2" id="KW-1003">Cell membrane</keyword>
<keyword evidence="7 8" id="KW-0472">Membrane</keyword>
<dbReference type="PANTHER" id="PTHR33908">
    <property type="entry name" value="MANNOSYLTRANSFERASE YKCB-RELATED"/>
    <property type="match status" value="1"/>
</dbReference>
<feature type="transmembrane region" description="Helical" evidence="8">
    <location>
        <begin position="133"/>
        <end position="151"/>
    </location>
</feature>
<evidence type="ECO:0000256" key="3">
    <source>
        <dbReference type="ARBA" id="ARBA00022676"/>
    </source>
</evidence>
<accession>A0ABQ3EW48</accession>
<name>A0ABQ3EW48_9HYPH</name>
<evidence type="ECO:0000256" key="1">
    <source>
        <dbReference type="ARBA" id="ARBA00004651"/>
    </source>
</evidence>
<feature type="transmembrane region" description="Helical" evidence="8">
    <location>
        <begin position="302"/>
        <end position="322"/>
    </location>
</feature>
<feature type="transmembrane region" description="Helical" evidence="8">
    <location>
        <begin position="80"/>
        <end position="99"/>
    </location>
</feature>
<dbReference type="Pfam" id="PF13231">
    <property type="entry name" value="PMT_2"/>
    <property type="match status" value="1"/>
</dbReference>
<evidence type="ECO:0000256" key="8">
    <source>
        <dbReference type="SAM" id="Phobius"/>
    </source>
</evidence>
<reference evidence="11" key="1">
    <citation type="journal article" date="2019" name="Int. J. Syst. Evol. Microbiol.">
        <title>The Global Catalogue of Microorganisms (GCM) 10K type strain sequencing project: providing services to taxonomists for standard genome sequencing and annotation.</title>
        <authorList>
            <consortium name="The Broad Institute Genomics Platform"/>
            <consortium name="The Broad Institute Genome Sequencing Center for Infectious Disease"/>
            <person name="Wu L."/>
            <person name="Ma J."/>
        </authorList>
    </citation>
    <scope>NUCLEOTIDE SEQUENCE [LARGE SCALE GENOMIC DNA]</scope>
    <source>
        <strain evidence="11">KCTC 12861</strain>
    </source>
</reference>